<sequence length="183" mass="19860">MPSEPPSSYHSGPRYRCDGLANTQTQENPIDPNGTCKESPPLKGPQIYKRIQPILLLLYSSKRSCFSHKSPVKGPQSLARKDPRSTPVGSTPGSEVNPSAITTKLAAGTAKGSGFLSSVPTRHLAKEHAAWPRPSLPVVQRLAIALLRLPPRLVCRTCRVRRSPKDIPSGLQTVRQATLQARS</sequence>
<dbReference type="Proteomes" id="UP000298327">
    <property type="component" value="Unassembled WGS sequence"/>
</dbReference>
<accession>A0A4Y9YX89</accession>
<proteinExistence type="predicted"/>
<protein>
    <submittedName>
        <fullName evidence="2">Uncharacterized protein</fullName>
    </submittedName>
</protein>
<dbReference type="EMBL" id="SEOQ01000253">
    <property type="protein sequence ID" value="TFY66370.1"/>
    <property type="molecule type" value="Genomic_DNA"/>
</dbReference>
<feature type="compositionally biased region" description="Polar residues" evidence="1">
    <location>
        <begin position="1"/>
        <end position="10"/>
    </location>
</feature>
<feature type="region of interest" description="Disordered" evidence="1">
    <location>
        <begin position="1"/>
        <end position="44"/>
    </location>
</feature>
<name>A0A4Y9YX89_9AGAM</name>
<evidence type="ECO:0000313" key="2">
    <source>
        <dbReference type="EMBL" id="TFY66370.1"/>
    </source>
</evidence>
<comment type="caution">
    <text evidence="2">The sequence shown here is derived from an EMBL/GenBank/DDBJ whole genome shotgun (WGS) entry which is preliminary data.</text>
</comment>
<reference evidence="2 3" key="1">
    <citation type="submission" date="2019-02" db="EMBL/GenBank/DDBJ databases">
        <title>Genome sequencing of the rare red list fungi Dentipellis fragilis.</title>
        <authorList>
            <person name="Buettner E."/>
            <person name="Kellner H."/>
        </authorList>
    </citation>
    <scope>NUCLEOTIDE SEQUENCE [LARGE SCALE GENOMIC DNA]</scope>
    <source>
        <strain evidence="2 3">DSM 105465</strain>
    </source>
</reference>
<organism evidence="2 3">
    <name type="scientific">Dentipellis fragilis</name>
    <dbReference type="NCBI Taxonomy" id="205917"/>
    <lineage>
        <taxon>Eukaryota</taxon>
        <taxon>Fungi</taxon>
        <taxon>Dikarya</taxon>
        <taxon>Basidiomycota</taxon>
        <taxon>Agaricomycotina</taxon>
        <taxon>Agaricomycetes</taxon>
        <taxon>Russulales</taxon>
        <taxon>Hericiaceae</taxon>
        <taxon>Dentipellis</taxon>
    </lineage>
</organism>
<keyword evidence="3" id="KW-1185">Reference proteome</keyword>
<evidence type="ECO:0000313" key="3">
    <source>
        <dbReference type="Proteomes" id="UP000298327"/>
    </source>
</evidence>
<dbReference type="AlphaFoldDB" id="A0A4Y9YX89"/>
<feature type="compositionally biased region" description="Polar residues" evidence="1">
    <location>
        <begin position="87"/>
        <end position="99"/>
    </location>
</feature>
<evidence type="ECO:0000256" key="1">
    <source>
        <dbReference type="SAM" id="MobiDB-lite"/>
    </source>
</evidence>
<gene>
    <name evidence="2" type="ORF">EVG20_g4712</name>
</gene>
<feature type="region of interest" description="Disordered" evidence="1">
    <location>
        <begin position="67"/>
        <end position="99"/>
    </location>
</feature>